<feature type="region of interest" description="Disordered" evidence="1">
    <location>
        <begin position="259"/>
        <end position="303"/>
    </location>
</feature>
<organism evidence="3">
    <name type="scientific">Solanum chilense</name>
    <name type="common">Tomato</name>
    <name type="synonym">Lycopersicon chilense</name>
    <dbReference type="NCBI Taxonomy" id="4083"/>
    <lineage>
        <taxon>Eukaryota</taxon>
        <taxon>Viridiplantae</taxon>
        <taxon>Streptophyta</taxon>
        <taxon>Embryophyta</taxon>
        <taxon>Tracheophyta</taxon>
        <taxon>Spermatophyta</taxon>
        <taxon>Magnoliopsida</taxon>
        <taxon>eudicotyledons</taxon>
        <taxon>Gunneridae</taxon>
        <taxon>Pentapetalae</taxon>
        <taxon>asterids</taxon>
        <taxon>lamiids</taxon>
        <taxon>Solanales</taxon>
        <taxon>Solanaceae</taxon>
        <taxon>Solanoideae</taxon>
        <taxon>Solaneae</taxon>
        <taxon>Solanum</taxon>
        <taxon>Solanum subgen. Lycopersicon</taxon>
    </lineage>
</organism>
<dbReference type="PANTHER" id="PTHR35497">
    <property type="entry name" value="ACYL-UDP-N-ACETYLGLUCOSAMINE O-ACYLTRANSFERASE"/>
    <property type="match status" value="1"/>
</dbReference>
<evidence type="ECO:0000259" key="2">
    <source>
        <dbReference type="PROSITE" id="PS00028"/>
    </source>
</evidence>
<evidence type="ECO:0000313" key="3">
    <source>
        <dbReference type="EMBL" id="TMW85954.1"/>
    </source>
</evidence>
<sequence length="553" mass="62830">MAGKQLDVPRTSGGNLKEQLVRRTLQNVRSQGHIYVELREDGKRLIFFCTLCHSPCYSDSVLFNHLKGNLHTEMLAAAKATLLKPNPWPFNDGVLFFNDPDQDKQDKQSPNVNVGKSRLVDTCLEDESGVAIVEYDDNLRHNEDTYVSEYDYSLLDSELNGNEESDYLVIPGVLCKDELSDLEVKHIGIGKIAARISVRDIDSKSIRRIWCEWLAKKDSDDMDTSVVPDHDFAVVTFPYNYNLGRSPLLDDRFLLPSSPYSESEETSGTGKRKRKSFSDPEDFSESLSNHCDSSGEESQSTNNSNTKLILGTCDDQLVSSRIISSKTMRRELRKQQRVASERMCDICQQKMLPGKDVATLLSWKSGKLMCSSRNMSGAFHLFHVSCLIHWILQCELQTSVKPVDEPKMEPKAKRRSKKKTGTKHNAKEKEDETKSARRINSVFCPECQGTGICIEGDELEKPPVSLSEVYRLKIKLSDARKAWMKNPEVLQNCSTGFDLPPEHDDLLQVGIFEVNVYIYKRGIDLRDLTLLFLLQEYVSPLKLLHFYRANVSH</sequence>
<protein>
    <recommendedName>
        <fullName evidence="2">C2H2-type domain-containing protein</fullName>
    </recommendedName>
</protein>
<accession>A0A6N2AWH5</accession>
<evidence type="ECO:0000256" key="1">
    <source>
        <dbReference type="SAM" id="MobiDB-lite"/>
    </source>
</evidence>
<gene>
    <name evidence="3" type="ORF">EJD97_022192</name>
</gene>
<reference evidence="3" key="1">
    <citation type="submission" date="2019-05" db="EMBL/GenBank/DDBJ databases">
        <title>The de novo reference genome and transcriptome assemblies of the wild tomato species Solanum chilense.</title>
        <authorList>
            <person name="Stam R."/>
            <person name="Nosenko T."/>
            <person name="Hoerger A.C."/>
            <person name="Stephan W."/>
            <person name="Seidel M.A."/>
            <person name="Kuhn J.M.M."/>
            <person name="Haberer G."/>
            <person name="Tellier A."/>
        </authorList>
    </citation>
    <scope>NUCLEOTIDE SEQUENCE</scope>
    <source>
        <tissue evidence="3">Mature leaves</tissue>
    </source>
</reference>
<feature type="compositionally biased region" description="Low complexity" evidence="1">
    <location>
        <begin position="259"/>
        <end position="269"/>
    </location>
</feature>
<dbReference type="InterPro" id="IPR013087">
    <property type="entry name" value="Znf_C2H2_type"/>
</dbReference>
<dbReference type="AlphaFoldDB" id="A0A6N2AWH5"/>
<feature type="compositionally biased region" description="Polar residues" evidence="1">
    <location>
        <begin position="285"/>
        <end position="303"/>
    </location>
</feature>
<feature type="compositionally biased region" description="Basic and acidic residues" evidence="1">
    <location>
        <begin position="425"/>
        <end position="434"/>
    </location>
</feature>
<name>A0A6N2AWH5_SOLCI</name>
<feature type="region of interest" description="Disordered" evidence="1">
    <location>
        <begin position="405"/>
        <end position="434"/>
    </location>
</feature>
<feature type="compositionally biased region" description="Basic residues" evidence="1">
    <location>
        <begin position="412"/>
        <end position="424"/>
    </location>
</feature>
<dbReference type="EMBL" id="RXGB01006944">
    <property type="protein sequence ID" value="TMW85954.1"/>
    <property type="molecule type" value="Genomic_DNA"/>
</dbReference>
<dbReference type="PROSITE" id="PS00028">
    <property type="entry name" value="ZINC_FINGER_C2H2_1"/>
    <property type="match status" value="1"/>
</dbReference>
<comment type="caution">
    <text evidence="3">The sequence shown here is derived from an EMBL/GenBank/DDBJ whole genome shotgun (WGS) entry which is preliminary data.</text>
</comment>
<feature type="domain" description="C2H2-type" evidence="2">
    <location>
        <begin position="49"/>
        <end position="71"/>
    </location>
</feature>
<proteinExistence type="predicted"/>
<dbReference type="PANTHER" id="PTHR35497:SF1">
    <property type="entry name" value="ACYL-UDP-N-ACETYLGLUCOSAMINE O-ACYLTRANSFERASE"/>
    <property type="match status" value="1"/>
</dbReference>